<feature type="compositionally biased region" description="Acidic residues" evidence="1">
    <location>
        <begin position="147"/>
        <end position="171"/>
    </location>
</feature>
<evidence type="ECO:0000313" key="2">
    <source>
        <dbReference type="EMBL" id="GJT68301.1"/>
    </source>
</evidence>
<dbReference type="Proteomes" id="UP001151760">
    <property type="component" value="Unassembled WGS sequence"/>
</dbReference>
<evidence type="ECO:0000313" key="3">
    <source>
        <dbReference type="Proteomes" id="UP001151760"/>
    </source>
</evidence>
<proteinExistence type="predicted"/>
<feature type="compositionally biased region" description="Acidic residues" evidence="1">
    <location>
        <begin position="179"/>
        <end position="188"/>
    </location>
</feature>
<feature type="region of interest" description="Disordered" evidence="1">
    <location>
        <begin position="124"/>
        <end position="232"/>
    </location>
</feature>
<keyword evidence="3" id="KW-1185">Reference proteome</keyword>
<organism evidence="2 3">
    <name type="scientific">Tanacetum coccineum</name>
    <dbReference type="NCBI Taxonomy" id="301880"/>
    <lineage>
        <taxon>Eukaryota</taxon>
        <taxon>Viridiplantae</taxon>
        <taxon>Streptophyta</taxon>
        <taxon>Embryophyta</taxon>
        <taxon>Tracheophyta</taxon>
        <taxon>Spermatophyta</taxon>
        <taxon>Magnoliopsida</taxon>
        <taxon>eudicotyledons</taxon>
        <taxon>Gunneridae</taxon>
        <taxon>Pentapetalae</taxon>
        <taxon>asterids</taxon>
        <taxon>campanulids</taxon>
        <taxon>Asterales</taxon>
        <taxon>Asteraceae</taxon>
        <taxon>Asteroideae</taxon>
        <taxon>Anthemideae</taxon>
        <taxon>Anthemidinae</taxon>
        <taxon>Tanacetum</taxon>
    </lineage>
</organism>
<comment type="caution">
    <text evidence="2">The sequence shown here is derived from an EMBL/GenBank/DDBJ whole genome shotgun (WGS) entry which is preliminary data.</text>
</comment>
<sequence>DVYLVFVDQESSTQANGAQSSRVPVPLPEDPYEVVRQAYLDGTDTESEPFEDPIDTETPESPFAIAPPVPLSESTPPVLVPILRRTARMAVCVPYAMSSGLSTGMADVAAMSEFTFCKRFWSSYESSPSVSPPDLPSRKRYRCTSELVEDSVDDDEEDEEIEESMDSDSVSEDAKDEGPTAEDEDLAGGDEGLTTGVEGPGIDDEGYGIYDESRGIDDEGRSVESDGLGLEEEEEAIPRALSRRELALEEGDVYSTFEVRQGSGSALESERPERVLAFRQPTLTAWTDPEDGMIYIDIPDYPPPVLPEQTPPLPEWTSGSLPISPSHSNIPSPISSHMVPLTVPLTVPSPVATPAIVETEGFLIELGAQVEMQGGLIRDHAVRLEELLPALFKRYDRDIGELFTRSGTVWGEIFLQRYRFRSLEYEQERVAGESQDLRLQLVGERRARLELAEVVNGMRRRQEPRGGV</sequence>
<dbReference type="EMBL" id="BQNB010017886">
    <property type="protein sequence ID" value="GJT68301.1"/>
    <property type="molecule type" value="Genomic_DNA"/>
</dbReference>
<evidence type="ECO:0000256" key="1">
    <source>
        <dbReference type="SAM" id="MobiDB-lite"/>
    </source>
</evidence>
<reference evidence="2" key="2">
    <citation type="submission" date="2022-01" db="EMBL/GenBank/DDBJ databases">
        <authorList>
            <person name="Yamashiro T."/>
            <person name="Shiraishi A."/>
            <person name="Satake H."/>
            <person name="Nakayama K."/>
        </authorList>
    </citation>
    <scope>NUCLEOTIDE SEQUENCE</scope>
</reference>
<gene>
    <name evidence="2" type="ORF">Tco_1019781</name>
</gene>
<protein>
    <submittedName>
        <fullName evidence="2">Uncharacterized protein</fullName>
    </submittedName>
</protein>
<name>A0ABQ5FY73_9ASTR</name>
<reference evidence="2" key="1">
    <citation type="journal article" date="2022" name="Int. J. Mol. Sci.">
        <title>Draft Genome of Tanacetum Coccineum: Genomic Comparison of Closely Related Tanacetum-Family Plants.</title>
        <authorList>
            <person name="Yamashiro T."/>
            <person name="Shiraishi A."/>
            <person name="Nakayama K."/>
            <person name="Satake H."/>
        </authorList>
    </citation>
    <scope>NUCLEOTIDE SEQUENCE</scope>
</reference>
<feature type="compositionally biased region" description="Basic and acidic residues" evidence="1">
    <location>
        <begin position="211"/>
        <end position="224"/>
    </location>
</feature>
<accession>A0ABQ5FY73</accession>
<feature type="non-terminal residue" evidence="2">
    <location>
        <position position="1"/>
    </location>
</feature>